<evidence type="ECO:0000256" key="5">
    <source>
        <dbReference type="SAM" id="Phobius"/>
    </source>
</evidence>
<gene>
    <name evidence="6" type="ORF">AVDCRST_MAG14-1645</name>
</gene>
<keyword evidence="3 5" id="KW-1133">Transmembrane helix</keyword>
<dbReference type="InterPro" id="IPR021147">
    <property type="entry name" value="DUF697"/>
</dbReference>
<keyword evidence="2 5" id="KW-0812">Transmembrane</keyword>
<accession>A0A6J4QVC3</accession>
<evidence type="ECO:0000256" key="3">
    <source>
        <dbReference type="ARBA" id="ARBA00022989"/>
    </source>
</evidence>
<organism evidence="6">
    <name type="scientific">uncultured Rubrobacteraceae bacterium</name>
    <dbReference type="NCBI Taxonomy" id="349277"/>
    <lineage>
        <taxon>Bacteria</taxon>
        <taxon>Bacillati</taxon>
        <taxon>Actinomycetota</taxon>
        <taxon>Rubrobacteria</taxon>
        <taxon>Rubrobacterales</taxon>
        <taxon>Rubrobacteraceae</taxon>
        <taxon>environmental samples</taxon>
    </lineage>
</organism>
<evidence type="ECO:0000313" key="6">
    <source>
        <dbReference type="EMBL" id="CAA9456154.1"/>
    </source>
</evidence>
<evidence type="ECO:0000256" key="2">
    <source>
        <dbReference type="ARBA" id="ARBA00022692"/>
    </source>
</evidence>
<evidence type="ECO:0000256" key="4">
    <source>
        <dbReference type="ARBA" id="ARBA00023136"/>
    </source>
</evidence>
<dbReference type="Pfam" id="PF05128">
    <property type="entry name" value="DUF697"/>
    <property type="match status" value="1"/>
</dbReference>
<reference evidence="6" key="1">
    <citation type="submission" date="2020-02" db="EMBL/GenBank/DDBJ databases">
        <authorList>
            <person name="Meier V. D."/>
        </authorList>
    </citation>
    <scope>NUCLEOTIDE SEQUENCE</scope>
    <source>
        <strain evidence="6">AVDCRST_MAG14</strain>
    </source>
</reference>
<proteinExistence type="predicted"/>
<feature type="transmembrane region" description="Helical" evidence="5">
    <location>
        <begin position="197"/>
        <end position="221"/>
    </location>
</feature>
<protein>
    <recommendedName>
        <fullName evidence="7">DUF697 domain-containing protein</fullName>
    </recommendedName>
</protein>
<evidence type="ECO:0000256" key="1">
    <source>
        <dbReference type="ARBA" id="ARBA00004141"/>
    </source>
</evidence>
<dbReference type="GO" id="GO:0016020">
    <property type="term" value="C:membrane"/>
    <property type="evidence" value="ECO:0007669"/>
    <property type="project" value="UniProtKB-SubCell"/>
</dbReference>
<comment type="subcellular location">
    <subcellularLocation>
        <location evidence="1">Membrane</location>
        <topology evidence="1">Multi-pass membrane protein</topology>
    </subcellularLocation>
</comment>
<sequence>MLGLRNLYRVFQESRSAARRRATLAVTGDSPEADTLADLLGAQRNADGAEAILTVTRTPGGVEVYLSGEAVEGAETVSLSTVSGEAVSGELAPRISDALEEDYLIPLGRAYPVLRRAICEEIIRHNARQNAVIGALPIPGADMPAITANQGRMVLGVAAAHGEELSMERARELVGVLAAGFGFRALSRQLLKLVPVAGWAAAGVVGYAGTLAMGRAAILYFERGKREPGPEERSEILHRAREEAEAFFARIRRR</sequence>
<keyword evidence="4 5" id="KW-0472">Membrane</keyword>
<dbReference type="EMBL" id="CADCVG010000068">
    <property type="protein sequence ID" value="CAA9456154.1"/>
    <property type="molecule type" value="Genomic_DNA"/>
</dbReference>
<evidence type="ECO:0008006" key="7">
    <source>
        <dbReference type="Google" id="ProtNLM"/>
    </source>
</evidence>
<name>A0A6J4QVC3_9ACTN</name>
<dbReference type="AlphaFoldDB" id="A0A6J4QVC3"/>